<dbReference type="NCBIfam" id="TIGR01766">
    <property type="entry name" value="IS200/IS605 family accessory protein TnpB-like domain"/>
    <property type="match status" value="1"/>
</dbReference>
<name>A0A139WX80_9CYAN</name>
<keyword evidence="4" id="KW-0233">DNA recombination</keyword>
<evidence type="ECO:0000256" key="2">
    <source>
        <dbReference type="ARBA" id="ARBA00022578"/>
    </source>
</evidence>
<comment type="caution">
    <text evidence="8">The sequence shown here is derived from an EMBL/GenBank/DDBJ whole genome shotgun (WGS) entry which is preliminary data.</text>
</comment>
<dbReference type="GO" id="GO:0032196">
    <property type="term" value="P:transposition"/>
    <property type="evidence" value="ECO:0007669"/>
    <property type="project" value="UniProtKB-KW"/>
</dbReference>
<dbReference type="STRING" id="128403.WA1_15890"/>
<keyword evidence="2" id="KW-0815">Transposition</keyword>
<dbReference type="Proteomes" id="UP000076925">
    <property type="component" value="Unassembled WGS sequence"/>
</dbReference>
<dbReference type="InterPro" id="IPR010095">
    <property type="entry name" value="Cas12f1-like_TNB"/>
</dbReference>
<feature type="domain" description="Probable transposase IS891/IS1136/IS1341" evidence="6">
    <location>
        <begin position="213"/>
        <end position="318"/>
    </location>
</feature>
<evidence type="ECO:0000256" key="5">
    <source>
        <dbReference type="SAM" id="MobiDB-lite"/>
    </source>
</evidence>
<reference evidence="8" key="2">
    <citation type="submission" date="2016-02" db="EMBL/GenBank/DDBJ databases">
        <authorList>
            <person name="Wen L."/>
            <person name="He K."/>
            <person name="Yang H."/>
        </authorList>
    </citation>
    <scope>NUCLEOTIDE SEQUENCE</scope>
    <source>
        <strain evidence="8">PCC 7110</strain>
    </source>
</reference>
<dbReference type="AlphaFoldDB" id="A0A139WX80"/>
<evidence type="ECO:0000313" key="13">
    <source>
        <dbReference type="Proteomes" id="UP000076925"/>
    </source>
</evidence>
<dbReference type="NCBIfam" id="NF040570">
    <property type="entry name" value="guided_TnpB"/>
    <property type="match status" value="1"/>
</dbReference>
<dbReference type="EMBL" id="ANNX02000047">
    <property type="protein sequence ID" value="KYC37154.1"/>
    <property type="molecule type" value="Genomic_DNA"/>
</dbReference>
<evidence type="ECO:0000256" key="1">
    <source>
        <dbReference type="ARBA" id="ARBA00008761"/>
    </source>
</evidence>
<dbReference type="EMBL" id="ANNX02000020">
    <property type="protein sequence ID" value="KYC41534.1"/>
    <property type="molecule type" value="Genomic_DNA"/>
</dbReference>
<reference evidence="8 13" key="1">
    <citation type="journal article" date="2013" name="Genome Biol. Evol.">
        <title>Genomes of Stigonematalean cyanobacteria (subsection V) and the evolution of oxygenic photosynthesis from prokaryotes to plastids.</title>
        <authorList>
            <person name="Dagan T."/>
            <person name="Roettger M."/>
            <person name="Stucken K."/>
            <person name="Landan G."/>
            <person name="Koch R."/>
            <person name="Major P."/>
            <person name="Gould S.B."/>
            <person name="Goremykin V.V."/>
            <person name="Rippka R."/>
            <person name="Tandeau de Marsac N."/>
            <person name="Gugger M."/>
            <person name="Lockhart P.J."/>
            <person name="Allen J.F."/>
            <person name="Brune I."/>
            <person name="Maus I."/>
            <person name="Puhler A."/>
            <person name="Martin W.F."/>
        </authorList>
    </citation>
    <scope>NUCLEOTIDE SEQUENCE [LARGE SCALE GENOMIC DNA]</scope>
    <source>
        <strain evidence="8 13">PCC 7110</strain>
    </source>
</reference>
<evidence type="ECO:0000313" key="11">
    <source>
        <dbReference type="EMBL" id="KYC40963.1"/>
    </source>
</evidence>
<dbReference type="Pfam" id="PF07282">
    <property type="entry name" value="Cas12f1-like_TNB"/>
    <property type="match status" value="1"/>
</dbReference>
<protein>
    <submittedName>
        <fullName evidence="8">Uncharacterized protein</fullName>
    </submittedName>
</protein>
<evidence type="ECO:0000313" key="12">
    <source>
        <dbReference type="EMBL" id="KYC41534.1"/>
    </source>
</evidence>
<evidence type="ECO:0000256" key="3">
    <source>
        <dbReference type="ARBA" id="ARBA00023125"/>
    </source>
</evidence>
<feature type="domain" description="Cas12f1-like TNB" evidence="7">
    <location>
        <begin position="342"/>
        <end position="422"/>
    </location>
</feature>
<evidence type="ECO:0000259" key="7">
    <source>
        <dbReference type="Pfam" id="PF07282"/>
    </source>
</evidence>
<dbReference type="InterPro" id="IPR001959">
    <property type="entry name" value="Transposase"/>
</dbReference>
<evidence type="ECO:0000259" key="6">
    <source>
        <dbReference type="Pfam" id="PF01385"/>
    </source>
</evidence>
<gene>
    <name evidence="12" type="ORF">WA1_15890</name>
    <name evidence="11" type="ORF">WA1_25460</name>
    <name evidence="10" type="ORF">WA1_25930</name>
    <name evidence="8" type="ORF">WA1_46225</name>
    <name evidence="9" type="ORF">WA1_46855</name>
</gene>
<proteinExistence type="inferred from homology"/>
<dbReference type="EMBL" id="ANNX02000026">
    <property type="protein sequence ID" value="KYC40963.1"/>
    <property type="molecule type" value="Genomic_DNA"/>
</dbReference>
<evidence type="ECO:0000313" key="8">
    <source>
        <dbReference type="EMBL" id="KYC37041.1"/>
    </source>
</evidence>
<evidence type="ECO:0000256" key="4">
    <source>
        <dbReference type="ARBA" id="ARBA00023172"/>
    </source>
</evidence>
<comment type="similarity">
    <text evidence="1">In the C-terminal section; belongs to the transposase 35 family.</text>
</comment>
<evidence type="ECO:0000313" key="10">
    <source>
        <dbReference type="EMBL" id="KYC40561.1"/>
    </source>
</evidence>
<feature type="region of interest" description="Disordered" evidence="5">
    <location>
        <begin position="384"/>
        <end position="405"/>
    </location>
</feature>
<dbReference type="EMBL" id="ANNX02000047">
    <property type="protein sequence ID" value="KYC37041.1"/>
    <property type="molecule type" value="Genomic_DNA"/>
</dbReference>
<evidence type="ECO:0000313" key="9">
    <source>
        <dbReference type="EMBL" id="KYC37154.1"/>
    </source>
</evidence>
<dbReference type="Pfam" id="PF01385">
    <property type="entry name" value="OrfB_IS605"/>
    <property type="match status" value="1"/>
</dbReference>
<organism evidence="8 13">
    <name type="scientific">Scytonema hofmannii PCC 7110</name>
    <dbReference type="NCBI Taxonomy" id="128403"/>
    <lineage>
        <taxon>Bacteria</taxon>
        <taxon>Bacillati</taxon>
        <taxon>Cyanobacteriota</taxon>
        <taxon>Cyanophyceae</taxon>
        <taxon>Nostocales</taxon>
        <taxon>Scytonemataceae</taxon>
        <taxon>Scytonema</taxon>
    </lineage>
</organism>
<dbReference type="GO" id="GO:0006310">
    <property type="term" value="P:DNA recombination"/>
    <property type="evidence" value="ECO:0007669"/>
    <property type="project" value="UniProtKB-KW"/>
</dbReference>
<keyword evidence="13" id="KW-1185">Reference proteome</keyword>
<sequence>MSFKSKEQKEQDKEKNKNTHISTVVQHLKLSNLGYAVISDILSHANSLYNTLTFNLRQGFFVHKILNFQSLTIDLQTDFKENYHYKMLHSQAAQSVCHKVTENFKSFKQLLDKHFREGTKKPLLPGYRQKGGMFEVTYPSQSVNISQEHGIIFATVSTGIMFKKQHKEDVMGTSLNERLRFRVPDDIDPSNLVELVITSKHREIYLHWVCRKKNEIVATLNKSSVLGIDIGLNNFVTCIPNTGEEGFLINGRPLKAINQFYNKTVSKLKKGKDENFWSGSLARATQSRNNQVRDFIKKSARTIINKCLESGISKIVFGWNQGIKNEIDNGRVNNQNFVQVPFTALRDTLKYLCERSGIEFVVVEESYTSKMSFFDGDELPVYGQETEEQKNLKPSGRRTKRGEYKTGNNTIINADANGASNILRKAKIDTSKITFRVCQILKTINIWIGHAQGKKKRGNAINGYPALPLNKSRGLGIPPFFKGLILGKKFPSRKGTAAGLSCCTTIGLTEPGQ</sequence>
<dbReference type="EMBL" id="ANNX02000027">
    <property type="protein sequence ID" value="KYC40561.1"/>
    <property type="molecule type" value="Genomic_DNA"/>
</dbReference>
<accession>A0A139WX80</accession>
<dbReference type="GO" id="GO:0003677">
    <property type="term" value="F:DNA binding"/>
    <property type="evidence" value="ECO:0007669"/>
    <property type="project" value="UniProtKB-KW"/>
</dbReference>
<dbReference type="RefSeq" id="WP_017750194.1">
    <property type="nucleotide sequence ID" value="NZ_KQ976354.1"/>
</dbReference>
<keyword evidence="3" id="KW-0238">DNA-binding</keyword>